<dbReference type="GO" id="GO:0005524">
    <property type="term" value="F:ATP binding"/>
    <property type="evidence" value="ECO:0007669"/>
    <property type="project" value="UniProtKB-KW"/>
</dbReference>
<dbReference type="InterPro" id="IPR003439">
    <property type="entry name" value="ABC_transporter-like_ATP-bd"/>
</dbReference>
<dbReference type="EMBL" id="VUNB01000004">
    <property type="protein sequence ID" value="MST69152.1"/>
    <property type="molecule type" value="Genomic_DNA"/>
</dbReference>
<sequence>MMEYYFDVKSLSVGYDGNPLIKDINLRLPKGHIMTLIGPNGAGKSTILKTITRQIPELEGFVYLDGKKTSSIDMNGFSRQVSVMLTQRMTTDMMTCREVVETGRYPYTGRLGILSEEDHRVVRKAMTITNTLDLADRDFMRISDGQKQRIMFARAIAQEPELLVLDEPTSFLDVKYKLELLNILRLLAREKNITIIMSLHELDLAERISDEIVCVKGDYITDWGTAWEIFRKEKITDLYDLDTGSYNPIFGSVELKKNAGPPQVFVIAGGGKGVPVFRELQKKGVPFAAGVLHKGDVDELAGRDLAASIVTERPFCSIGDTSFSQAVKIMRTCSSFVNCLDEYGEINSRNRDLAELARKEGIEEIDPADINKKFL</sequence>
<dbReference type="InterPro" id="IPR003593">
    <property type="entry name" value="AAA+_ATPase"/>
</dbReference>
<evidence type="ECO:0000256" key="1">
    <source>
        <dbReference type="ARBA" id="ARBA00022448"/>
    </source>
</evidence>
<reference evidence="6" key="1">
    <citation type="submission" date="2019-09" db="EMBL/GenBank/DDBJ databases">
        <title>In-depth cultivation of the pig gut microbiome towards novel bacterial diversity and tailored functional studies.</title>
        <authorList>
            <person name="Wylensek D."/>
            <person name="Hitch T.C.A."/>
            <person name="Clavel T."/>
        </authorList>
    </citation>
    <scope>NUCLEOTIDE SEQUENCE</scope>
    <source>
        <strain evidence="6">RF-744-FAT-WT-3</strain>
    </source>
</reference>
<evidence type="ECO:0000256" key="2">
    <source>
        <dbReference type="ARBA" id="ARBA00022741"/>
    </source>
</evidence>
<dbReference type="PANTHER" id="PTHR42794">
    <property type="entry name" value="HEMIN IMPORT ATP-BINDING PROTEIN HMUV"/>
    <property type="match status" value="1"/>
</dbReference>
<comment type="caution">
    <text evidence="6">The sequence shown here is derived from an EMBL/GenBank/DDBJ whole genome shotgun (WGS) entry which is preliminary data.</text>
</comment>
<protein>
    <submittedName>
        <fullName evidence="6">ABC transporter ATP-binding protein</fullName>
    </submittedName>
</protein>
<dbReference type="SMART" id="SM00382">
    <property type="entry name" value="AAA"/>
    <property type="match status" value="1"/>
</dbReference>
<dbReference type="PROSITE" id="PS50893">
    <property type="entry name" value="ABC_TRANSPORTER_2"/>
    <property type="match status" value="1"/>
</dbReference>
<dbReference type="SUPFAM" id="SSF52540">
    <property type="entry name" value="P-loop containing nucleoside triphosphate hydrolases"/>
    <property type="match status" value="1"/>
</dbReference>
<dbReference type="InterPro" id="IPR027417">
    <property type="entry name" value="P-loop_NTPase"/>
</dbReference>
<dbReference type="Pfam" id="PF00005">
    <property type="entry name" value="ABC_tran"/>
    <property type="match status" value="1"/>
</dbReference>
<keyword evidence="1" id="KW-0813">Transport</keyword>
<evidence type="ECO:0000256" key="4">
    <source>
        <dbReference type="ARBA" id="ARBA00022967"/>
    </source>
</evidence>
<gene>
    <name evidence="6" type="ORF">FYJ66_06050</name>
</gene>
<keyword evidence="2" id="KW-0547">Nucleotide-binding</keyword>
<dbReference type="FunFam" id="3.40.50.300:FF:000134">
    <property type="entry name" value="Iron-enterobactin ABC transporter ATP-binding protein"/>
    <property type="match status" value="1"/>
</dbReference>
<evidence type="ECO:0000259" key="5">
    <source>
        <dbReference type="PROSITE" id="PS50893"/>
    </source>
</evidence>
<proteinExistence type="predicted"/>
<feature type="domain" description="ABC transporter" evidence="5">
    <location>
        <begin position="6"/>
        <end position="242"/>
    </location>
</feature>
<dbReference type="Gene3D" id="3.40.50.300">
    <property type="entry name" value="P-loop containing nucleotide triphosphate hydrolases"/>
    <property type="match status" value="1"/>
</dbReference>
<evidence type="ECO:0000256" key="3">
    <source>
        <dbReference type="ARBA" id="ARBA00022840"/>
    </source>
</evidence>
<dbReference type="GO" id="GO:0016887">
    <property type="term" value="F:ATP hydrolysis activity"/>
    <property type="evidence" value="ECO:0007669"/>
    <property type="project" value="InterPro"/>
</dbReference>
<dbReference type="CDD" id="cd03214">
    <property type="entry name" value="ABC_Iron-Siderophores_B12_Hemin"/>
    <property type="match status" value="1"/>
</dbReference>
<name>A0A6A8M738_9FIRM</name>
<keyword evidence="4" id="KW-1278">Translocase</keyword>
<organism evidence="6">
    <name type="scientific">Baileyella intestinalis</name>
    <dbReference type="NCBI Taxonomy" id="2606709"/>
    <lineage>
        <taxon>Bacteria</taxon>
        <taxon>Bacillati</taxon>
        <taxon>Bacillota</taxon>
        <taxon>Clostridia</taxon>
        <taxon>Peptostreptococcales</taxon>
        <taxon>Anaerovoracaceae</taxon>
        <taxon>Baileyella</taxon>
    </lineage>
</organism>
<evidence type="ECO:0000313" key="6">
    <source>
        <dbReference type="EMBL" id="MST69152.1"/>
    </source>
</evidence>
<dbReference type="PANTHER" id="PTHR42794:SF1">
    <property type="entry name" value="HEMIN IMPORT ATP-BINDING PROTEIN HMUV"/>
    <property type="match status" value="1"/>
</dbReference>
<keyword evidence="3 6" id="KW-0067">ATP-binding</keyword>
<accession>A0A6A8M738</accession>
<dbReference type="AlphaFoldDB" id="A0A6A8M738"/>